<accession>A0AAU9CHJ5</accession>
<evidence type="ECO:0000256" key="2">
    <source>
        <dbReference type="ARBA" id="ARBA00022729"/>
    </source>
</evidence>
<dbReference type="PRINTS" id="PR01607">
    <property type="entry name" value="APYRASEFAMLY"/>
</dbReference>
<evidence type="ECO:0000256" key="3">
    <source>
        <dbReference type="RuleBase" id="RU362119"/>
    </source>
</evidence>
<dbReference type="CDD" id="cd00845">
    <property type="entry name" value="MPP_UshA_N_like"/>
    <property type="match status" value="1"/>
</dbReference>
<dbReference type="GO" id="GO:0009166">
    <property type="term" value="P:nucleotide catabolic process"/>
    <property type="evidence" value="ECO:0007669"/>
    <property type="project" value="InterPro"/>
</dbReference>
<dbReference type="Proteomes" id="UP001348817">
    <property type="component" value="Chromosome"/>
</dbReference>
<organism evidence="6 7">
    <name type="scientific">Fulvitalea axinellae</name>
    <dbReference type="NCBI Taxonomy" id="1182444"/>
    <lineage>
        <taxon>Bacteria</taxon>
        <taxon>Pseudomonadati</taxon>
        <taxon>Bacteroidota</taxon>
        <taxon>Cytophagia</taxon>
        <taxon>Cytophagales</taxon>
        <taxon>Persicobacteraceae</taxon>
        <taxon>Fulvitalea</taxon>
    </lineage>
</organism>
<evidence type="ECO:0000259" key="5">
    <source>
        <dbReference type="Pfam" id="PF02872"/>
    </source>
</evidence>
<dbReference type="PANTHER" id="PTHR11575">
    <property type="entry name" value="5'-NUCLEOTIDASE-RELATED"/>
    <property type="match status" value="1"/>
</dbReference>
<name>A0AAU9CHJ5_9BACT</name>
<evidence type="ECO:0000259" key="4">
    <source>
        <dbReference type="Pfam" id="PF00149"/>
    </source>
</evidence>
<dbReference type="InterPro" id="IPR004843">
    <property type="entry name" value="Calcineurin-like_PHP"/>
</dbReference>
<feature type="signal peptide" evidence="3">
    <location>
        <begin position="1"/>
        <end position="22"/>
    </location>
</feature>
<feature type="domain" description="5'-Nucleotidase C-terminal" evidence="5">
    <location>
        <begin position="311"/>
        <end position="434"/>
    </location>
</feature>
<dbReference type="GO" id="GO:0016788">
    <property type="term" value="F:hydrolase activity, acting on ester bonds"/>
    <property type="evidence" value="ECO:0007669"/>
    <property type="project" value="InterPro"/>
</dbReference>
<evidence type="ECO:0000313" key="7">
    <source>
        <dbReference type="Proteomes" id="UP001348817"/>
    </source>
</evidence>
<feature type="chain" id="PRO_5043086977" evidence="3">
    <location>
        <begin position="23"/>
        <end position="476"/>
    </location>
</feature>
<dbReference type="PROSITE" id="PS51257">
    <property type="entry name" value="PROKAR_LIPOPROTEIN"/>
    <property type="match status" value="1"/>
</dbReference>
<dbReference type="KEGG" id="fax:FUAX_11520"/>
<dbReference type="Pfam" id="PF02872">
    <property type="entry name" value="5_nucleotid_C"/>
    <property type="match status" value="1"/>
</dbReference>
<dbReference type="RefSeq" id="WP_338393961.1">
    <property type="nucleotide sequence ID" value="NZ_AP025314.1"/>
</dbReference>
<protein>
    <submittedName>
        <fullName evidence="6">Multifunctional 2',3'-cyclic-nucleotide 2'-phosphodiesterase/5'-nucleotidase/3'-nucleotidase</fullName>
    </submittedName>
</protein>
<dbReference type="GO" id="GO:0000166">
    <property type="term" value="F:nucleotide binding"/>
    <property type="evidence" value="ECO:0007669"/>
    <property type="project" value="UniProtKB-KW"/>
</dbReference>
<gene>
    <name evidence="6" type="ORF">FUAX_11520</name>
</gene>
<dbReference type="SUPFAM" id="SSF55816">
    <property type="entry name" value="5'-nucleotidase (syn. UDP-sugar hydrolase), C-terminal domain"/>
    <property type="match status" value="1"/>
</dbReference>
<dbReference type="Pfam" id="PF00149">
    <property type="entry name" value="Metallophos"/>
    <property type="match status" value="1"/>
</dbReference>
<dbReference type="InterPro" id="IPR008334">
    <property type="entry name" value="5'-Nucleotdase_C"/>
</dbReference>
<dbReference type="InterPro" id="IPR036907">
    <property type="entry name" value="5'-Nucleotdase_C_sf"/>
</dbReference>
<dbReference type="SUPFAM" id="SSF56300">
    <property type="entry name" value="Metallo-dependent phosphatases"/>
    <property type="match status" value="1"/>
</dbReference>
<dbReference type="PANTHER" id="PTHR11575:SF24">
    <property type="entry name" value="5'-NUCLEOTIDASE"/>
    <property type="match status" value="1"/>
</dbReference>
<dbReference type="Gene3D" id="3.60.21.10">
    <property type="match status" value="1"/>
</dbReference>
<reference evidence="6 7" key="1">
    <citation type="submission" date="2021-12" db="EMBL/GenBank/DDBJ databases">
        <title>Genome sequencing of bacteria with rrn-lacking chromosome and rrn-plasmid.</title>
        <authorList>
            <person name="Anda M."/>
            <person name="Iwasaki W."/>
        </authorList>
    </citation>
    <scope>NUCLEOTIDE SEQUENCE [LARGE SCALE GENOMIC DNA]</scope>
    <source>
        <strain evidence="6 7">DSM 100852</strain>
    </source>
</reference>
<comment type="similarity">
    <text evidence="1 3">Belongs to the 5'-nucleotidase family.</text>
</comment>
<proteinExistence type="inferred from homology"/>
<keyword evidence="3" id="KW-0547">Nucleotide-binding</keyword>
<dbReference type="InterPro" id="IPR029052">
    <property type="entry name" value="Metallo-depent_PP-like"/>
</dbReference>
<dbReference type="PROSITE" id="PS00785">
    <property type="entry name" value="5_NUCLEOTIDASE_1"/>
    <property type="match status" value="1"/>
</dbReference>
<dbReference type="PROSITE" id="PS00786">
    <property type="entry name" value="5_NUCLEOTIDASE_2"/>
    <property type="match status" value="1"/>
</dbReference>
<sequence length="476" mass="52033">MKKGWRKLLAGLALATGLFSCAGERGFTGEVVILHTNDMHAKIARLPRVAYMVDSIRNVHENVVLVSAGDLFSGYVTVDQYPDRGYPMVHMMNNLKYDISALGNHEFDYGQVKLNERMKQAKFPFVCANVSSAGGILEIPAPYKILELPQGPKIAFLGLLESFVDNIPSTHPKRVEGLKFPNPYETAKKYTPLKDSADLFVALSHLGDEPDSVLAEGMPELDAIVGGHSHVLIPGGKKVNGVLITQAHSMLKYVGELVATFENGKLVSLTERSLPVGKGAVDPVMEELLKQYESDPYFKTVIGKTEYGFDGQAPLGNLMADALADQDGIDIAVQNYGGVRLDKLPKGDIKIRDIFALDPFGNQLTMVPMTAKDIKTLLFYGSGKLKRHLFVSGIKYDILRNAGGEVTGINIYDKAGKPLDEKKTFTVGMSDYVYSAFSFDRSGDGTPAGLTTAEAIIEFVKAKKNLSDYSNVKRIK</sequence>
<dbReference type="InterPro" id="IPR006179">
    <property type="entry name" value="5_nucleotidase/apyrase"/>
</dbReference>
<feature type="domain" description="Calcineurin-like phosphoesterase" evidence="4">
    <location>
        <begin position="33"/>
        <end position="231"/>
    </location>
</feature>
<keyword evidence="2 3" id="KW-0732">Signal</keyword>
<dbReference type="EMBL" id="AP025314">
    <property type="protein sequence ID" value="BDD08720.1"/>
    <property type="molecule type" value="Genomic_DNA"/>
</dbReference>
<evidence type="ECO:0000313" key="6">
    <source>
        <dbReference type="EMBL" id="BDD08720.1"/>
    </source>
</evidence>
<dbReference type="Gene3D" id="3.90.780.10">
    <property type="entry name" value="5'-Nucleotidase, C-terminal domain"/>
    <property type="match status" value="1"/>
</dbReference>
<keyword evidence="7" id="KW-1185">Reference proteome</keyword>
<dbReference type="AlphaFoldDB" id="A0AAU9CHJ5"/>
<evidence type="ECO:0000256" key="1">
    <source>
        <dbReference type="ARBA" id="ARBA00006654"/>
    </source>
</evidence>
<dbReference type="GO" id="GO:0030288">
    <property type="term" value="C:outer membrane-bounded periplasmic space"/>
    <property type="evidence" value="ECO:0007669"/>
    <property type="project" value="TreeGrafter"/>
</dbReference>
<dbReference type="InterPro" id="IPR006146">
    <property type="entry name" value="5'-Nucleotdase_CS"/>
</dbReference>
<dbReference type="GO" id="GO:0046872">
    <property type="term" value="F:metal ion binding"/>
    <property type="evidence" value="ECO:0007669"/>
    <property type="project" value="InterPro"/>
</dbReference>
<keyword evidence="3" id="KW-0378">Hydrolase</keyword>